<dbReference type="Proteomes" id="UP001151699">
    <property type="component" value="Chromosome C"/>
</dbReference>
<reference evidence="2" key="1">
    <citation type="submission" date="2022-07" db="EMBL/GenBank/DDBJ databases">
        <authorList>
            <person name="Trinca V."/>
            <person name="Uliana J.V.C."/>
            <person name="Torres T.T."/>
            <person name="Ward R.J."/>
            <person name="Monesi N."/>
        </authorList>
    </citation>
    <scope>NUCLEOTIDE SEQUENCE</scope>
    <source>
        <strain evidence="2">HSMRA1968</strain>
        <tissue evidence="2">Whole embryos</tissue>
    </source>
</reference>
<feature type="region of interest" description="Disordered" evidence="1">
    <location>
        <begin position="104"/>
        <end position="184"/>
    </location>
</feature>
<feature type="compositionally biased region" description="Polar residues" evidence="1">
    <location>
        <begin position="169"/>
        <end position="184"/>
    </location>
</feature>
<dbReference type="EMBL" id="WJQU01000004">
    <property type="protein sequence ID" value="KAJ6636502.1"/>
    <property type="molecule type" value="Genomic_DNA"/>
</dbReference>
<feature type="compositionally biased region" description="Polar residues" evidence="1">
    <location>
        <begin position="246"/>
        <end position="262"/>
    </location>
</feature>
<feature type="compositionally biased region" description="Polar residues" evidence="1">
    <location>
        <begin position="30"/>
        <end position="39"/>
    </location>
</feature>
<sequence>MNIPKPSISMPNSISNKPGFYDDPPPAASSGPNKQPNTSDEARKEQSNANKTQSQSANSNSGWFGGIWNKLSMKPKNQMILPDDKNPSIVWDSDKKKWVNTDGDVDEAEEFKPPPKMTDLATNHQQSQSVNPPITQPVSHEQYTNPNPVPTNLPPATTGFDPPNPVRSMPSTNSSTGGETTKIPNLQSNMFKMQRNRTLKKSYVDVFNPSGAPAKPIEPIMAPTVPVPSIPQRGFFVPGAVPANGDGQSQPDSSTHFYNPNQHGAGGFHQ</sequence>
<evidence type="ECO:0000313" key="2">
    <source>
        <dbReference type="EMBL" id="KAJ6636502.1"/>
    </source>
</evidence>
<dbReference type="GO" id="GO:0070971">
    <property type="term" value="C:endoplasmic reticulum exit site"/>
    <property type="evidence" value="ECO:0007669"/>
    <property type="project" value="TreeGrafter"/>
</dbReference>
<feature type="region of interest" description="Disordered" evidence="1">
    <location>
        <begin position="236"/>
        <end position="270"/>
    </location>
</feature>
<evidence type="ECO:0000256" key="1">
    <source>
        <dbReference type="SAM" id="MobiDB-lite"/>
    </source>
</evidence>
<keyword evidence="3" id="KW-1185">Reference proteome</keyword>
<protein>
    <submittedName>
        <fullName evidence="2">Protein transport protein sec-16A.1</fullName>
    </submittedName>
</protein>
<dbReference type="GO" id="GO:0007030">
    <property type="term" value="P:Golgi organization"/>
    <property type="evidence" value="ECO:0007669"/>
    <property type="project" value="TreeGrafter"/>
</dbReference>
<comment type="caution">
    <text evidence="2">The sequence shown here is derived from an EMBL/GenBank/DDBJ whole genome shotgun (WGS) entry which is preliminary data.</text>
</comment>
<dbReference type="AlphaFoldDB" id="A0A9Q0MU88"/>
<feature type="compositionally biased region" description="Polar residues" evidence="1">
    <location>
        <begin position="120"/>
        <end position="143"/>
    </location>
</feature>
<evidence type="ECO:0000313" key="3">
    <source>
        <dbReference type="Proteomes" id="UP001151699"/>
    </source>
</evidence>
<accession>A0A9Q0MU88</accession>
<gene>
    <name evidence="2" type="primary">sec-16A.1</name>
    <name evidence="2" type="ORF">Bhyg_15092</name>
</gene>
<dbReference type="PANTHER" id="PTHR13402:SF6">
    <property type="entry name" value="SECRETORY 16, ISOFORM I"/>
    <property type="match status" value="1"/>
</dbReference>
<dbReference type="GO" id="GO:0012507">
    <property type="term" value="C:ER to Golgi transport vesicle membrane"/>
    <property type="evidence" value="ECO:0007669"/>
    <property type="project" value="TreeGrafter"/>
</dbReference>
<dbReference type="OrthoDB" id="8918678at2759"/>
<feature type="compositionally biased region" description="Polar residues" evidence="1">
    <location>
        <begin position="47"/>
        <end position="62"/>
    </location>
</feature>
<feature type="region of interest" description="Disordered" evidence="1">
    <location>
        <begin position="1"/>
        <end position="69"/>
    </location>
</feature>
<proteinExistence type="predicted"/>
<organism evidence="2 3">
    <name type="scientific">Pseudolycoriella hygida</name>
    <dbReference type="NCBI Taxonomy" id="35572"/>
    <lineage>
        <taxon>Eukaryota</taxon>
        <taxon>Metazoa</taxon>
        <taxon>Ecdysozoa</taxon>
        <taxon>Arthropoda</taxon>
        <taxon>Hexapoda</taxon>
        <taxon>Insecta</taxon>
        <taxon>Pterygota</taxon>
        <taxon>Neoptera</taxon>
        <taxon>Endopterygota</taxon>
        <taxon>Diptera</taxon>
        <taxon>Nematocera</taxon>
        <taxon>Sciaroidea</taxon>
        <taxon>Sciaridae</taxon>
        <taxon>Pseudolycoriella</taxon>
    </lineage>
</organism>
<dbReference type="PANTHER" id="PTHR13402">
    <property type="entry name" value="RGPR-RELATED"/>
    <property type="match status" value="1"/>
</dbReference>
<dbReference type="GO" id="GO:0070973">
    <property type="term" value="P:protein localization to endoplasmic reticulum exit site"/>
    <property type="evidence" value="ECO:0007669"/>
    <property type="project" value="TreeGrafter"/>
</dbReference>
<name>A0A9Q0MU88_9DIPT</name>